<dbReference type="PANTHER" id="PTHR33295:SF19">
    <property type="entry name" value="ARCHAEAL ATPASE"/>
    <property type="match status" value="1"/>
</dbReference>
<evidence type="ECO:0000313" key="2">
    <source>
        <dbReference type="EMBL" id="GAG82258.1"/>
    </source>
</evidence>
<sequence length="260" mass="30786">MEIEEIKKVIIDQREGINDFFKREKIIERELNSNNLKKFLEHPNILVISGARRSGKSTLALLLLKDEKYGYMDFDDERLAGFSQYDLNKLIQAFYELYGNNLDYFIFDEIQNVKNWEVFLTRLRKTKKIVITGSNAKLLSGELSTHLTGRYIDFTLYPFSFKEFLTFKDIDFKKDSSIYSTKEVAQIKRIMEEYIKIGGFPEVFKFGRAITSRIYGDIVTKDILFRYRIKNRNTFKELSNYLLSNFSEKISYSKLKNIFV</sequence>
<dbReference type="EMBL" id="BART01016481">
    <property type="protein sequence ID" value="GAG82258.1"/>
    <property type="molecule type" value="Genomic_DNA"/>
</dbReference>
<dbReference type="Gene3D" id="3.40.50.300">
    <property type="entry name" value="P-loop containing nucleotide triphosphate hydrolases"/>
    <property type="match status" value="1"/>
</dbReference>
<gene>
    <name evidence="2" type="ORF">S01H4_31683</name>
</gene>
<feature type="domain" description="AAA" evidence="1">
    <location>
        <begin position="44"/>
        <end position="165"/>
    </location>
</feature>
<dbReference type="PANTHER" id="PTHR33295">
    <property type="entry name" value="ATPASE"/>
    <property type="match status" value="1"/>
</dbReference>
<dbReference type="AlphaFoldDB" id="X1BDP6"/>
<accession>X1BDP6</accession>
<evidence type="ECO:0000259" key="1">
    <source>
        <dbReference type="Pfam" id="PF13173"/>
    </source>
</evidence>
<dbReference type="Pfam" id="PF13173">
    <property type="entry name" value="AAA_14"/>
    <property type="match status" value="1"/>
</dbReference>
<organism evidence="2">
    <name type="scientific">marine sediment metagenome</name>
    <dbReference type="NCBI Taxonomy" id="412755"/>
    <lineage>
        <taxon>unclassified sequences</taxon>
        <taxon>metagenomes</taxon>
        <taxon>ecological metagenomes</taxon>
    </lineage>
</organism>
<dbReference type="SUPFAM" id="SSF52540">
    <property type="entry name" value="P-loop containing nucleoside triphosphate hydrolases"/>
    <property type="match status" value="1"/>
</dbReference>
<proteinExistence type="predicted"/>
<protein>
    <recommendedName>
        <fullName evidence="1">AAA domain-containing protein</fullName>
    </recommendedName>
</protein>
<dbReference type="InterPro" id="IPR027417">
    <property type="entry name" value="P-loop_NTPase"/>
</dbReference>
<comment type="caution">
    <text evidence="2">The sequence shown here is derived from an EMBL/GenBank/DDBJ whole genome shotgun (WGS) entry which is preliminary data.</text>
</comment>
<reference evidence="2" key="1">
    <citation type="journal article" date="2014" name="Front. Microbiol.">
        <title>High frequency of phylogenetically diverse reductive dehalogenase-homologous genes in deep subseafloor sedimentary metagenomes.</title>
        <authorList>
            <person name="Kawai M."/>
            <person name="Futagami T."/>
            <person name="Toyoda A."/>
            <person name="Takaki Y."/>
            <person name="Nishi S."/>
            <person name="Hori S."/>
            <person name="Arai W."/>
            <person name="Tsubouchi T."/>
            <person name="Morono Y."/>
            <person name="Uchiyama I."/>
            <person name="Ito T."/>
            <person name="Fujiyama A."/>
            <person name="Inagaki F."/>
            <person name="Takami H."/>
        </authorList>
    </citation>
    <scope>NUCLEOTIDE SEQUENCE</scope>
    <source>
        <strain evidence="2">Expedition CK06-06</strain>
    </source>
</reference>
<dbReference type="InterPro" id="IPR041682">
    <property type="entry name" value="AAA_14"/>
</dbReference>
<feature type="non-terminal residue" evidence="2">
    <location>
        <position position="260"/>
    </location>
</feature>
<name>X1BDP6_9ZZZZ</name>